<dbReference type="InterPro" id="IPR050483">
    <property type="entry name" value="CoA-transferase_III_domain"/>
</dbReference>
<dbReference type="InterPro" id="IPR023606">
    <property type="entry name" value="CoA-Trfase_III_dom_1_sf"/>
</dbReference>
<dbReference type="Gene3D" id="3.30.1540.10">
    <property type="entry name" value="formyl-coa transferase, domain 3"/>
    <property type="match status" value="1"/>
</dbReference>
<dbReference type="GO" id="GO:0008410">
    <property type="term" value="F:CoA-transferase activity"/>
    <property type="evidence" value="ECO:0007669"/>
    <property type="project" value="TreeGrafter"/>
</dbReference>
<sequence length="878" mass="96450">MVQAGAEAPTTPGALSGIRVLDFTWVRAGPWCTRWLGALGAEVIKVEWPQSPNTRGNNIATGAGTPEGLPANLNTNGHFSDTNSNKLSVTLNTRTPRGIDLTRRLVAMSDIVIENFAYGVLERWGLGYEDMKKLRPDIIYLSMSGFGHTGRDREYQTMGAIAQALSGLTYTSGLPDKPPAGWGWSYLDDTGGLYGAMYALSAIYHRNMTGQGQHVDSSQWIIGVPLNGPAFLDIQANGRSTMREGYPPGNRAHWPGTPLVNNYRGRTGAPHNAYKTSPAEYNDWCALACFSDYEWRQLVGVMGSPSWATGEKFATLEGRLEHQEEMDQRIEAWTKTLGKYEIMERCQAAGVPAMPVQSSQDRVDNDPQLRHREIYRDVMHPALGTWPLQNAPFKMSETPAINSRSGPLIGGHNKEVFQGLLGISHEALVSGFADGTFWPQDLSMEDYPYFNEMMEDASPVQWSGNEPIANPAPAPARTPDRNSAGAFGGLRVLELADEKGQWCGKQMADMGADVIKIEPPGGEVARTVGPFYQDIPNRERSLYFWHYNTSKRGVTLNLEMEDGRRLFRQMAEKADVILETFRPGYLASLGLGYEDLAKSNPGLIMCSLTPFGQTGPWQDFQTSDLLHLAAGGQMARCGYEDDAVPDAPPIAPGGGQAWHIGSHYAYIAITAALVSRSVTARGQYIDASVHDACALTTEGHVNQYIYKRDVIPRRTGGGNTATGPNAQVLCKDGKYVNVGQVTPERVLMLAPWMDEHGLAGDLLDEKYRDPNGHRREPVTYSRNFRKLPRQHPSGRSLPRLAEAWLQHRGDPFPGRGHAGPSPGGPEVLDRCRIPGTWQDISTPRPRGHLQRLTLEDIPACASHRGAQRRGPVRGVGTI</sequence>
<proteinExistence type="inferred from homology"/>
<dbReference type="Gene3D" id="3.40.50.10540">
    <property type="entry name" value="Crotonobetainyl-coa:carnitine coa-transferase, domain 1"/>
    <property type="match status" value="2"/>
</dbReference>
<dbReference type="PANTHER" id="PTHR48207">
    <property type="entry name" value="SUCCINATE--HYDROXYMETHYLGLUTARATE COA-TRANSFERASE"/>
    <property type="match status" value="1"/>
</dbReference>
<evidence type="ECO:0000256" key="2">
    <source>
        <dbReference type="ARBA" id="ARBA00022679"/>
    </source>
</evidence>
<evidence type="ECO:0000313" key="3">
    <source>
        <dbReference type="EMBL" id="CAI8021945.1"/>
    </source>
</evidence>
<comment type="caution">
    <text evidence="3">The sequence shown here is derived from an EMBL/GenBank/DDBJ whole genome shotgun (WGS) entry which is preliminary data.</text>
</comment>
<dbReference type="Pfam" id="PF02515">
    <property type="entry name" value="CoA_transf_3"/>
    <property type="match status" value="2"/>
</dbReference>
<gene>
    <name evidence="3" type="ORF">GBAR_LOCUS12931</name>
</gene>
<keyword evidence="4" id="KW-1185">Reference proteome</keyword>
<evidence type="ECO:0000313" key="4">
    <source>
        <dbReference type="Proteomes" id="UP001174909"/>
    </source>
</evidence>
<dbReference type="InterPro" id="IPR003673">
    <property type="entry name" value="CoA-Trfase_fam_III"/>
</dbReference>
<dbReference type="SUPFAM" id="SSF89796">
    <property type="entry name" value="CoA-transferase family III (CaiB/BaiF)"/>
    <property type="match status" value="2"/>
</dbReference>
<dbReference type="EMBL" id="CASHTH010001923">
    <property type="protein sequence ID" value="CAI8021945.1"/>
    <property type="molecule type" value="Genomic_DNA"/>
</dbReference>
<dbReference type="Proteomes" id="UP001174909">
    <property type="component" value="Unassembled WGS sequence"/>
</dbReference>
<organism evidence="3 4">
    <name type="scientific">Geodia barretti</name>
    <name type="common">Barrett's horny sponge</name>
    <dbReference type="NCBI Taxonomy" id="519541"/>
    <lineage>
        <taxon>Eukaryota</taxon>
        <taxon>Metazoa</taxon>
        <taxon>Porifera</taxon>
        <taxon>Demospongiae</taxon>
        <taxon>Heteroscleromorpha</taxon>
        <taxon>Tetractinellida</taxon>
        <taxon>Astrophorina</taxon>
        <taxon>Geodiidae</taxon>
        <taxon>Geodia</taxon>
    </lineage>
</organism>
<comment type="similarity">
    <text evidence="1">Belongs to the CoA-transferase III family.</text>
</comment>
<dbReference type="PANTHER" id="PTHR48207:SF3">
    <property type="entry name" value="SUCCINATE--HYDROXYMETHYLGLUTARATE COA-TRANSFERASE"/>
    <property type="match status" value="1"/>
</dbReference>
<dbReference type="InterPro" id="IPR044855">
    <property type="entry name" value="CoA-Trfase_III_dom3_sf"/>
</dbReference>
<reference evidence="3" key="1">
    <citation type="submission" date="2023-03" db="EMBL/GenBank/DDBJ databases">
        <authorList>
            <person name="Steffen K."/>
            <person name="Cardenas P."/>
        </authorList>
    </citation>
    <scope>NUCLEOTIDE SEQUENCE</scope>
</reference>
<evidence type="ECO:0000256" key="1">
    <source>
        <dbReference type="ARBA" id="ARBA00008383"/>
    </source>
</evidence>
<accession>A0AA35S1Z5</accession>
<keyword evidence="2" id="KW-0808">Transferase</keyword>
<name>A0AA35S1Z5_GEOBA</name>
<dbReference type="AlphaFoldDB" id="A0AA35S1Z5"/>
<protein>
    <submittedName>
        <fullName evidence="3">Succinyl-CoA:(R)-benzylsuccinate CoA-transferase subunit BbsF</fullName>
    </submittedName>
</protein>